<gene>
    <name evidence="1" type="ordered locus">Tneu_1158</name>
</gene>
<keyword evidence="2" id="KW-1185">Reference proteome</keyword>
<dbReference type="STRING" id="444157.Tneu_1158"/>
<accession>B1Y8K8</accession>
<dbReference type="AlphaFoldDB" id="B1Y8K8"/>
<evidence type="ECO:0000313" key="2">
    <source>
        <dbReference type="Proteomes" id="UP000001694"/>
    </source>
</evidence>
<sequence length="94" mass="10136">MFILLCCGWGVRRVVLLALGAFALLAAVSFTNVAVFSVNASLPPGMKYAGADACRALAPSGHKVGFYVNTSSLYQGNAVWLKKRHLMALKRKHI</sequence>
<proteinExistence type="predicted"/>
<dbReference type="KEGG" id="tne:Tneu_1158"/>
<name>B1Y8K8_PYRNV</name>
<dbReference type="EMBL" id="CP001014">
    <property type="protein sequence ID" value="ACB40087.1"/>
    <property type="molecule type" value="Genomic_DNA"/>
</dbReference>
<reference evidence="1" key="1">
    <citation type="submission" date="2008-03" db="EMBL/GenBank/DDBJ databases">
        <title>Complete sequence of Thermoproteus neutrophilus V24Sta.</title>
        <authorList>
            <consortium name="US DOE Joint Genome Institute"/>
            <person name="Copeland A."/>
            <person name="Lucas S."/>
            <person name="Lapidus A."/>
            <person name="Glavina del Rio T."/>
            <person name="Dalin E."/>
            <person name="Tice H."/>
            <person name="Bruce D."/>
            <person name="Goodwin L."/>
            <person name="Pitluck S."/>
            <person name="Sims D."/>
            <person name="Brettin T."/>
            <person name="Detter J.C."/>
            <person name="Han C."/>
            <person name="Kuske C.R."/>
            <person name="Schmutz J."/>
            <person name="Larimer F."/>
            <person name="Land M."/>
            <person name="Hauser L."/>
            <person name="Kyrpides N."/>
            <person name="Mikhailova N."/>
            <person name="Biddle J.F."/>
            <person name="Zhang Z."/>
            <person name="Fitz-Gibbon S.T."/>
            <person name="Lowe T.M."/>
            <person name="Saltikov C."/>
            <person name="House C.H."/>
            <person name="Richardson P."/>
        </authorList>
    </citation>
    <scope>NUCLEOTIDE SEQUENCE [LARGE SCALE GENOMIC DNA]</scope>
    <source>
        <strain evidence="1">V24Sta</strain>
    </source>
</reference>
<organism evidence="1 2">
    <name type="scientific">Pyrobaculum neutrophilum (strain DSM 2338 / JCM 9278 / NBRC 100436 / V24Sta)</name>
    <name type="common">Thermoproteus neutrophilus</name>
    <dbReference type="NCBI Taxonomy" id="444157"/>
    <lineage>
        <taxon>Archaea</taxon>
        <taxon>Thermoproteota</taxon>
        <taxon>Thermoprotei</taxon>
        <taxon>Thermoproteales</taxon>
        <taxon>Thermoproteaceae</taxon>
        <taxon>Pyrobaculum</taxon>
    </lineage>
</organism>
<dbReference type="HOGENOM" id="CLU_2379540_0_0_2"/>
<dbReference type="Proteomes" id="UP000001694">
    <property type="component" value="Chromosome"/>
</dbReference>
<dbReference type="eggNOG" id="arCOG05548">
    <property type="taxonomic scope" value="Archaea"/>
</dbReference>
<protein>
    <submittedName>
        <fullName evidence="1">Uncharacterized protein</fullName>
    </submittedName>
</protein>
<evidence type="ECO:0000313" key="1">
    <source>
        <dbReference type="EMBL" id="ACB40087.1"/>
    </source>
</evidence>